<reference evidence="8 9" key="1">
    <citation type="submission" date="2024-01" db="EMBL/GenBank/DDBJ databases">
        <title>Uliginosibacterium soil sp. nov.</title>
        <authorList>
            <person name="Lv Y."/>
        </authorList>
    </citation>
    <scope>NUCLEOTIDE SEQUENCE [LARGE SCALE GENOMIC DNA]</scope>
    <source>
        <strain evidence="8 9">H3</strain>
    </source>
</reference>
<dbReference type="InterPro" id="IPR036873">
    <property type="entry name" value="Rhodanese-like_dom_sf"/>
</dbReference>
<dbReference type="SUPFAM" id="SSF52821">
    <property type="entry name" value="Rhodanese/Cell cycle control phosphatase"/>
    <property type="match status" value="1"/>
</dbReference>
<protein>
    <submittedName>
        <fullName evidence="8">DedA family protein/thiosulfate sulfurtransferase GlpE</fullName>
    </submittedName>
</protein>
<dbReference type="InterPro" id="IPR001763">
    <property type="entry name" value="Rhodanese-like_dom"/>
</dbReference>
<dbReference type="InterPro" id="IPR032816">
    <property type="entry name" value="VTT_dom"/>
</dbReference>
<proteinExistence type="predicted"/>
<accession>A0ABU6K002</accession>
<sequence>MQHILELFNQHGPLLVFLQVLVEQLGAPIPAVPTLMVAGALSMDGSLSASTVLMLAVLGSSIANFAWYLAGRRYGLRILGLMCRITISPDACVRRTENTFARWGVASLLVARFVPGLSALSSPLAGATGIGAARFLFFDALGTLLWAGTAIGAGMLLHRQVDAFLNALASIGSVAILVVAALLALYIAWRWIERQRLLRFVRTHRIAVDELYDMVSNGRAPIIVDVRSATSRQADPRRIPGALEVELGEVKNVLAAIPHDHEVVFYCACPNEASAAHAARQLRELGFKRVRPLLGGLDAWMLHAEGRAAVTPPAVAPAEQVLTQE</sequence>
<keyword evidence="4 6" id="KW-1133">Transmembrane helix</keyword>
<evidence type="ECO:0000313" key="8">
    <source>
        <dbReference type="EMBL" id="MEC5385262.1"/>
    </source>
</evidence>
<dbReference type="EMBL" id="JAYXHS010000001">
    <property type="protein sequence ID" value="MEC5385262.1"/>
    <property type="molecule type" value="Genomic_DNA"/>
</dbReference>
<evidence type="ECO:0000259" key="7">
    <source>
        <dbReference type="PROSITE" id="PS50206"/>
    </source>
</evidence>
<evidence type="ECO:0000256" key="1">
    <source>
        <dbReference type="ARBA" id="ARBA00004651"/>
    </source>
</evidence>
<dbReference type="Gene3D" id="3.40.250.10">
    <property type="entry name" value="Rhodanese-like domain"/>
    <property type="match status" value="1"/>
</dbReference>
<dbReference type="SMART" id="SM00450">
    <property type="entry name" value="RHOD"/>
    <property type="match status" value="1"/>
</dbReference>
<dbReference type="InterPro" id="IPR023695">
    <property type="entry name" value="Thiosulf_sulfurTrfase"/>
</dbReference>
<evidence type="ECO:0000256" key="4">
    <source>
        <dbReference type="ARBA" id="ARBA00022989"/>
    </source>
</evidence>
<dbReference type="Proteomes" id="UP001331561">
    <property type="component" value="Unassembled WGS sequence"/>
</dbReference>
<dbReference type="PROSITE" id="PS50206">
    <property type="entry name" value="RHODANESE_3"/>
    <property type="match status" value="1"/>
</dbReference>
<feature type="transmembrane region" description="Helical" evidence="6">
    <location>
        <begin position="12"/>
        <end position="32"/>
    </location>
</feature>
<comment type="subcellular location">
    <subcellularLocation>
        <location evidence="1">Cell membrane</location>
        <topology evidence="1">Multi-pass membrane protein</topology>
    </subcellularLocation>
</comment>
<organism evidence="8 9">
    <name type="scientific">Uliginosibacterium silvisoli</name>
    <dbReference type="NCBI Taxonomy" id="3114758"/>
    <lineage>
        <taxon>Bacteria</taxon>
        <taxon>Pseudomonadati</taxon>
        <taxon>Pseudomonadota</taxon>
        <taxon>Betaproteobacteria</taxon>
        <taxon>Rhodocyclales</taxon>
        <taxon>Zoogloeaceae</taxon>
        <taxon>Uliginosibacterium</taxon>
    </lineage>
</organism>
<evidence type="ECO:0000256" key="3">
    <source>
        <dbReference type="ARBA" id="ARBA00022692"/>
    </source>
</evidence>
<keyword evidence="2" id="KW-1003">Cell membrane</keyword>
<evidence type="ECO:0000256" key="2">
    <source>
        <dbReference type="ARBA" id="ARBA00022475"/>
    </source>
</evidence>
<feature type="transmembrane region" description="Helical" evidence="6">
    <location>
        <begin position="52"/>
        <end position="70"/>
    </location>
</feature>
<evidence type="ECO:0000256" key="6">
    <source>
        <dbReference type="SAM" id="Phobius"/>
    </source>
</evidence>
<keyword evidence="9" id="KW-1185">Reference proteome</keyword>
<keyword evidence="3 6" id="KW-0812">Transmembrane</keyword>
<dbReference type="RefSeq" id="WP_327598221.1">
    <property type="nucleotide sequence ID" value="NZ_JAYXHS010000001.1"/>
</dbReference>
<dbReference type="InterPro" id="IPR051311">
    <property type="entry name" value="DedA_domain"/>
</dbReference>
<comment type="caution">
    <text evidence="8">The sequence shown here is derived from an EMBL/GenBank/DDBJ whole genome shotgun (WGS) entry which is preliminary data.</text>
</comment>
<gene>
    <name evidence="8" type="ORF">VVD49_05980</name>
</gene>
<feature type="transmembrane region" description="Helical" evidence="6">
    <location>
        <begin position="163"/>
        <end position="189"/>
    </location>
</feature>
<evidence type="ECO:0000256" key="5">
    <source>
        <dbReference type="ARBA" id="ARBA00023136"/>
    </source>
</evidence>
<dbReference type="CDD" id="cd01444">
    <property type="entry name" value="GlpE_ST"/>
    <property type="match status" value="1"/>
</dbReference>
<dbReference type="PANTHER" id="PTHR42709:SF6">
    <property type="entry name" value="UNDECAPRENYL PHOSPHATE TRANSPORTER A"/>
    <property type="match status" value="1"/>
</dbReference>
<keyword evidence="5 6" id="KW-0472">Membrane</keyword>
<feature type="domain" description="Rhodanese" evidence="7">
    <location>
        <begin position="217"/>
        <end position="309"/>
    </location>
</feature>
<feature type="transmembrane region" description="Helical" evidence="6">
    <location>
        <begin position="135"/>
        <end position="157"/>
    </location>
</feature>
<name>A0ABU6K002_9RHOO</name>
<evidence type="ECO:0000313" key="9">
    <source>
        <dbReference type="Proteomes" id="UP001331561"/>
    </source>
</evidence>
<dbReference type="Pfam" id="PF09335">
    <property type="entry name" value="VTT_dom"/>
    <property type="match status" value="1"/>
</dbReference>
<dbReference type="PANTHER" id="PTHR42709">
    <property type="entry name" value="ALKALINE PHOSPHATASE LIKE PROTEIN"/>
    <property type="match status" value="1"/>
</dbReference>
<dbReference type="Pfam" id="PF00581">
    <property type="entry name" value="Rhodanese"/>
    <property type="match status" value="1"/>
</dbReference>